<dbReference type="InterPro" id="IPR049326">
    <property type="entry name" value="Rhodopsin_dom_fungi"/>
</dbReference>
<evidence type="ECO:0000256" key="3">
    <source>
        <dbReference type="ARBA" id="ARBA00022989"/>
    </source>
</evidence>
<feature type="compositionally biased region" description="Polar residues" evidence="6">
    <location>
        <begin position="340"/>
        <end position="349"/>
    </location>
</feature>
<comment type="subcellular location">
    <subcellularLocation>
        <location evidence="1">Membrane</location>
        <topology evidence="1">Multi-pass membrane protein</topology>
    </subcellularLocation>
</comment>
<evidence type="ECO:0000256" key="6">
    <source>
        <dbReference type="SAM" id="MobiDB-lite"/>
    </source>
</evidence>
<proteinExistence type="inferred from homology"/>
<feature type="transmembrane region" description="Helical" evidence="7">
    <location>
        <begin position="261"/>
        <end position="283"/>
    </location>
</feature>
<evidence type="ECO:0000256" key="1">
    <source>
        <dbReference type="ARBA" id="ARBA00004141"/>
    </source>
</evidence>
<dbReference type="EMBL" id="KN832870">
    <property type="protein sequence ID" value="KIN08345.1"/>
    <property type="molecule type" value="Genomic_DNA"/>
</dbReference>
<dbReference type="PANTHER" id="PTHR33048">
    <property type="entry name" value="PTH11-LIKE INTEGRAL MEMBRANE PROTEIN (AFU_ORTHOLOGUE AFUA_5G11245)"/>
    <property type="match status" value="1"/>
</dbReference>
<dbReference type="AlphaFoldDB" id="A0A0C3HZR1"/>
<feature type="transmembrane region" description="Helical" evidence="7">
    <location>
        <begin position="63"/>
        <end position="86"/>
    </location>
</feature>
<evidence type="ECO:0000256" key="2">
    <source>
        <dbReference type="ARBA" id="ARBA00022692"/>
    </source>
</evidence>
<dbReference type="Pfam" id="PF20684">
    <property type="entry name" value="Fung_rhodopsin"/>
    <property type="match status" value="1"/>
</dbReference>
<sequence length="363" mass="40091">MADFNNIPPVAPPPGITFDPNGPNPSQTAIIVMQSVTVGVMTIVVMIRIYTHAVIKKSMGLDDYLAILSWALAVTFSTVMGVSTIYGFGKHIYEVSIAEMLKAFKLITVTEILYSPVMLAIKSCLLVGFLRLFKANRTIKWLIWISLGLLSIFYTVTFLSVIFYCHPVQKSWDPLVPGHCINYSGFPWATGIFNIISDFCILFLPMQPVFKLSMKLGRRIRVASIFGLGLFTCVASIMRFVETIQNVNNPDQTYIGVRILYWAVLEINIGIICACATSFPAFFDASVPGSLGSFVTKLLTTRTRSSSASQTELTGQEKKNSQEAGTGRTMKGPNFYSRPSRPSDSSLGEESQFHDADVPYHGV</sequence>
<comment type="similarity">
    <text evidence="5">Belongs to the SAT4 family.</text>
</comment>
<feature type="transmembrane region" description="Helical" evidence="7">
    <location>
        <begin position="222"/>
        <end position="241"/>
    </location>
</feature>
<dbReference type="HOGENOM" id="CLU_028200_12_4_1"/>
<gene>
    <name evidence="9" type="ORF">OIDMADRAFT_175163</name>
</gene>
<dbReference type="Proteomes" id="UP000054321">
    <property type="component" value="Unassembled WGS sequence"/>
</dbReference>
<dbReference type="PANTHER" id="PTHR33048:SF158">
    <property type="entry name" value="MEMBRANE PROTEIN PTH11-LIKE, PUTATIVE-RELATED"/>
    <property type="match status" value="1"/>
</dbReference>
<name>A0A0C3HZR1_OIDMZ</name>
<feature type="transmembrane region" description="Helical" evidence="7">
    <location>
        <begin position="106"/>
        <end position="129"/>
    </location>
</feature>
<dbReference type="InterPro" id="IPR052337">
    <property type="entry name" value="SAT4-like"/>
</dbReference>
<reference evidence="9 10" key="1">
    <citation type="submission" date="2014-04" db="EMBL/GenBank/DDBJ databases">
        <authorList>
            <consortium name="DOE Joint Genome Institute"/>
            <person name="Kuo A."/>
            <person name="Martino E."/>
            <person name="Perotto S."/>
            <person name="Kohler A."/>
            <person name="Nagy L.G."/>
            <person name="Floudas D."/>
            <person name="Copeland A."/>
            <person name="Barry K.W."/>
            <person name="Cichocki N."/>
            <person name="Veneault-Fourrey C."/>
            <person name="LaButti K."/>
            <person name="Lindquist E.A."/>
            <person name="Lipzen A."/>
            <person name="Lundell T."/>
            <person name="Morin E."/>
            <person name="Murat C."/>
            <person name="Sun H."/>
            <person name="Tunlid A."/>
            <person name="Henrissat B."/>
            <person name="Grigoriev I.V."/>
            <person name="Hibbett D.S."/>
            <person name="Martin F."/>
            <person name="Nordberg H.P."/>
            <person name="Cantor M.N."/>
            <person name="Hua S.X."/>
        </authorList>
    </citation>
    <scope>NUCLEOTIDE SEQUENCE [LARGE SCALE GENOMIC DNA]</scope>
    <source>
        <strain evidence="9 10">Zn</strain>
    </source>
</reference>
<protein>
    <recommendedName>
        <fullName evidence="8">Rhodopsin domain-containing protein</fullName>
    </recommendedName>
</protein>
<evidence type="ECO:0000256" key="4">
    <source>
        <dbReference type="ARBA" id="ARBA00023136"/>
    </source>
</evidence>
<feature type="transmembrane region" description="Helical" evidence="7">
    <location>
        <begin position="29"/>
        <end position="51"/>
    </location>
</feature>
<accession>A0A0C3HZR1</accession>
<feature type="transmembrane region" description="Helical" evidence="7">
    <location>
        <begin position="141"/>
        <end position="165"/>
    </location>
</feature>
<keyword evidence="4 7" id="KW-0472">Membrane</keyword>
<feature type="region of interest" description="Disordered" evidence="6">
    <location>
        <begin position="306"/>
        <end position="363"/>
    </location>
</feature>
<organism evidence="9 10">
    <name type="scientific">Oidiodendron maius (strain Zn)</name>
    <dbReference type="NCBI Taxonomy" id="913774"/>
    <lineage>
        <taxon>Eukaryota</taxon>
        <taxon>Fungi</taxon>
        <taxon>Dikarya</taxon>
        <taxon>Ascomycota</taxon>
        <taxon>Pezizomycotina</taxon>
        <taxon>Leotiomycetes</taxon>
        <taxon>Leotiomycetes incertae sedis</taxon>
        <taxon>Myxotrichaceae</taxon>
        <taxon>Oidiodendron</taxon>
    </lineage>
</organism>
<feature type="transmembrane region" description="Helical" evidence="7">
    <location>
        <begin position="185"/>
        <end position="210"/>
    </location>
</feature>
<keyword evidence="10" id="KW-1185">Reference proteome</keyword>
<dbReference type="OrthoDB" id="2496787at2759"/>
<feature type="compositionally biased region" description="Basic and acidic residues" evidence="6">
    <location>
        <begin position="351"/>
        <end position="363"/>
    </location>
</feature>
<keyword evidence="3 7" id="KW-1133">Transmembrane helix</keyword>
<evidence type="ECO:0000259" key="8">
    <source>
        <dbReference type="Pfam" id="PF20684"/>
    </source>
</evidence>
<dbReference type="InParanoid" id="A0A0C3HZR1"/>
<evidence type="ECO:0000313" key="10">
    <source>
        <dbReference type="Proteomes" id="UP000054321"/>
    </source>
</evidence>
<dbReference type="GO" id="GO:0016020">
    <property type="term" value="C:membrane"/>
    <property type="evidence" value="ECO:0007669"/>
    <property type="project" value="UniProtKB-SubCell"/>
</dbReference>
<evidence type="ECO:0000256" key="5">
    <source>
        <dbReference type="ARBA" id="ARBA00038359"/>
    </source>
</evidence>
<reference evidence="10" key="2">
    <citation type="submission" date="2015-01" db="EMBL/GenBank/DDBJ databases">
        <title>Evolutionary Origins and Diversification of the Mycorrhizal Mutualists.</title>
        <authorList>
            <consortium name="DOE Joint Genome Institute"/>
            <consortium name="Mycorrhizal Genomics Consortium"/>
            <person name="Kohler A."/>
            <person name="Kuo A."/>
            <person name="Nagy L.G."/>
            <person name="Floudas D."/>
            <person name="Copeland A."/>
            <person name="Barry K.W."/>
            <person name="Cichocki N."/>
            <person name="Veneault-Fourrey C."/>
            <person name="LaButti K."/>
            <person name="Lindquist E.A."/>
            <person name="Lipzen A."/>
            <person name="Lundell T."/>
            <person name="Morin E."/>
            <person name="Murat C."/>
            <person name="Riley R."/>
            <person name="Ohm R."/>
            <person name="Sun H."/>
            <person name="Tunlid A."/>
            <person name="Henrissat B."/>
            <person name="Grigoriev I.V."/>
            <person name="Hibbett D.S."/>
            <person name="Martin F."/>
        </authorList>
    </citation>
    <scope>NUCLEOTIDE SEQUENCE [LARGE SCALE GENOMIC DNA]</scope>
    <source>
        <strain evidence="10">Zn</strain>
    </source>
</reference>
<evidence type="ECO:0000313" key="9">
    <source>
        <dbReference type="EMBL" id="KIN08345.1"/>
    </source>
</evidence>
<evidence type="ECO:0000256" key="7">
    <source>
        <dbReference type="SAM" id="Phobius"/>
    </source>
</evidence>
<keyword evidence="2 7" id="KW-0812">Transmembrane</keyword>
<feature type="domain" description="Rhodopsin" evidence="8">
    <location>
        <begin position="47"/>
        <end position="279"/>
    </location>
</feature>